<feature type="transmembrane region" description="Helical" evidence="7">
    <location>
        <begin position="132"/>
        <end position="149"/>
    </location>
</feature>
<evidence type="ECO:0000256" key="7">
    <source>
        <dbReference type="RuleBase" id="RU363032"/>
    </source>
</evidence>
<proteinExistence type="inferred from homology"/>
<gene>
    <name evidence="10" type="ORF">ERJ70_03510</name>
</gene>
<accession>A0ABX7VVR9</accession>
<dbReference type="CDD" id="cd06261">
    <property type="entry name" value="TM_PBP2"/>
    <property type="match status" value="1"/>
</dbReference>
<evidence type="ECO:0000256" key="2">
    <source>
        <dbReference type="ARBA" id="ARBA00022448"/>
    </source>
</evidence>
<feature type="domain" description="ABC transmembrane type-1" evidence="9">
    <location>
        <begin position="94"/>
        <end position="305"/>
    </location>
</feature>
<evidence type="ECO:0000256" key="3">
    <source>
        <dbReference type="ARBA" id="ARBA00022475"/>
    </source>
</evidence>
<evidence type="ECO:0000256" key="4">
    <source>
        <dbReference type="ARBA" id="ARBA00022692"/>
    </source>
</evidence>
<dbReference type="SUPFAM" id="SSF161098">
    <property type="entry name" value="MetI-like"/>
    <property type="match status" value="1"/>
</dbReference>
<dbReference type="PANTHER" id="PTHR30193:SF1">
    <property type="entry name" value="ABC TRANSPORTER PERMEASE PROTEIN YESP-RELATED"/>
    <property type="match status" value="1"/>
</dbReference>
<evidence type="ECO:0000256" key="1">
    <source>
        <dbReference type="ARBA" id="ARBA00004651"/>
    </source>
</evidence>
<organism evidence="10 11">
    <name type="scientific">Sediminibacillus dalangtanensis</name>
    <dbReference type="NCBI Taxonomy" id="2729421"/>
    <lineage>
        <taxon>Bacteria</taxon>
        <taxon>Bacillati</taxon>
        <taxon>Bacillota</taxon>
        <taxon>Bacilli</taxon>
        <taxon>Bacillales</taxon>
        <taxon>Bacillaceae</taxon>
        <taxon>Sediminibacillus</taxon>
    </lineage>
</organism>
<feature type="transmembrane region" description="Helical" evidence="7">
    <location>
        <begin position="180"/>
        <end position="203"/>
    </location>
</feature>
<evidence type="ECO:0000313" key="10">
    <source>
        <dbReference type="EMBL" id="QTM98442.1"/>
    </source>
</evidence>
<reference evidence="10 11" key="1">
    <citation type="submission" date="2019-12" db="EMBL/GenBank/DDBJ databases">
        <title>The whole genome sequencing of a strain isolated from a Mars analog, Dalangtan Playa.</title>
        <authorList>
            <person name="Huang T."/>
        </authorList>
    </citation>
    <scope>NUCLEOTIDE SEQUENCE [LARGE SCALE GENOMIC DNA]</scope>
    <source>
        <strain evidence="10 11">DP4-553-S</strain>
    </source>
</reference>
<dbReference type="Pfam" id="PF00528">
    <property type="entry name" value="BPD_transp_1"/>
    <property type="match status" value="1"/>
</dbReference>
<sequence>MEAPVQVIETKRKQNQNKDPKKRRSRLETPLQRNLTAYGFLAPWLIGMLFLTVGSMMFTFYLAFTDYDLLTSPTWTGMDNFSNIWSDANFWDSIRATLVYVVLSVPARLIASLLIALLLFKEVRGIGLYRALIYLPSLIGGSVGVSIGWKKLFATDGPINSFVGIFGVEGPNWIGNPSTAIMVLILLSVWQFGSEMVIFLAGLKQIPTYLYEAATIDGASRIKSFFSVTLPMLSPIVFFNLLMGTISSFMVFTQVYIITGGGPMNSTLFYVYYLYQQAFTYYNMGYAAALSIILLVIIAAFSGFIFLTSKYWVNYDV</sequence>
<keyword evidence="2 7" id="KW-0813">Transport</keyword>
<comment type="similarity">
    <text evidence="7">Belongs to the binding-protein-dependent transport system permease family.</text>
</comment>
<dbReference type="InterPro" id="IPR051393">
    <property type="entry name" value="ABC_transporter_permease"/>
</dbReference>
<feature type="transmembrane region" description="Helical" evidence="7">
    <location>
        <begin position="35"/>
        <end position="64"/>
    </location>
</feature>
<keyword evidence="11" id="KW-1185">Reference proteome</keyword>
<feature type="transmembrane region" description="Helical" evidence="7">
    <location>
        <begin position="224"/>
        <end position="243"/>
    </location>
</feature>
<feature type="transmembrane region" description="Helical" evidence="7">
    <location>
        <begin position="98"/>
        <end position="120"/>
    </location>
</feature>
<evidence type="ECO:0000259" key="9">
    <source>
        <dbReference type="PROSITE" id="PS50928"/>
    </source>
</evidence>
<evidence type="ECO:0000256" key="5">
    <source>
        <dbReference type="ARBA" id="ARBA00022989"/>
    </source>
</evidence>
<feature type="transmembrane region" description="Helical" evidence="7">
    <location>
        <begin position="255"/>
        <end position="275"/>
    </location>
</feature>
<dbReference type="InterPro" id="IPR035906">
    <property type="entry name" value="MetI-like_sf"/>
</dbReference>
<dbReference type="InterPro" id="IPR000515">
    <property type="entry name" value="MetI-like"/>
</dbReference>
<keyword evidence="3" id="KW-1003">Cell membrane</keyword>
<keyword evidence="5 7" id="KW-1133">Transmembrane helix</keyword>
<keyword evidence="6 7" id="KW-0472">Membrane</keyword>
<feature type="compositionally biased region" description="Basic and acidic residues" evidence="8">
    <location>
        <begin position="9"/>
        <end position="19"/>
    </location>
</feature>
<dbReference type="SUPFAM" id="SSF160964">
    <property type="entry name" value="MalF N-terminal region-like"/>
    <property type="match status" value="1"/>
</dbReference>
<dbReference type="PROSITE" id="PS50928">
    <property type="entry name" value="ABC_TM1"/>
    <property type="match status" value="1"/>
</dbReference>
<evidence type="ECO:0000313" key="11">
    <source>
        <dbReference type="Proteomes" id="UP000665043"/>
    </source>
</evidence>
<feature type="region of interest" description="Disordered" evidence="8">
    <location>
        <begin position="1"/>
        <end position="26"/>
    </location>
</feature>
<dbReference type="Gene3D" id="1.10.3720.10">
    <property type="entry name" value="MetI-like"/>
    <property type="match status" value="1"/>
</dbReference>
<keyword evidence="4 7" id="KW-0812">Transmembrane</keyword>
<dbReference type="EMBL" id="CP046956">
    <property type="protein sequence ID" value="QTM98442.1"/>
    <property type="molecule type" value="Genomic_DNA"/>
</dbReference>
<name>A0ABX7VVR9_9BACI</name>
<dbReference type="Proteomes" id="UP000665043">
    <property type="component" value="Chromosome"/>
</dbReference>
<evidence type="ECO:0000256" key="8">
    <source>
        <dbReference type="SAM" id="MobiDB-lite"/>
    </source>
</evidence>
<comment type="subcellular location">
    <subcellularLocation>
        <location evidence="1 7">Cell membrane</location>
        <topology evidence="1 7">Multi-pass membrane protein</topology>
    </subcellularLocation>
</comment>
<dbReference type="RefSeq" id="WP_209367192.1">
    <property type="nucleotide sequence ID" value="NZ_CP046956.1"/>
</dbReference>
<evidence type="ECO:0000256" key="6">
    <source>
        <dbReference type="ARBA" id="ARBA00023136"/>
    </source>
</evidence>
<dbReference type="PANTHER" id="PTHR30193">
    <property type="entry name" value="ABC TRANSPORTER PERMEASE PROTEIN"/>
    <property type="match status" value="1"/>
</dbReference>
<protein>
    <submittedName>
        <fullName evidence="10">ABC transporter permease subunit</fullName>
    </submittedName>
</protein>
<feature type="transmembrane region" description="Helical" evidence="7">
    <location>
        <begin position="287"/>
        <end position="307"/>
    </location>
</feature>